<dbReference type="PANTHER" id="PTHR23507">
    <property type="entry name" value="ZGC:174356"/>
    <property type="match status" value="1"/>
</dbReference>
<comment type="subcellular location">
    <subcellularLocation>
        <location evidence="1">Membrane</location>
        <topology evidence="1">Multi-pass membrane protein</topology>
    </subcellularLocation>
</comment>
<keyword evidence="2 5" id="KW-0812">Transmembrane</keyword>
<reference evidence="8" key="1">
    <citation type="submission" date="2016-06" db="UniProtKB">
        <authorList>
            <consortium name="WormBaseParasite"/>
        </authorList>
    </citation>
    <scope>IDENTIFICATION</scope>
</reference>
<evidence type="ECO:0000256" key="1">
    <source>
        <dbReference type="ARBA" id="ARBA00004141"/>
    </source>
</evidence>
<feature type="transmembrane region" description="Helical" evidence="5">
    <location>
        <begin position="83"/>
        <end position="103"/>
    </location>
</feature>
<sequence length="215" mass="23503">MIGGTLPAERNISTDYGAKFLFLRSIRISVPLCLYSITAFMYYPVFQSFVYQKVCEQYGDKTLSCKDRKSTSSDPELQAKANWVLLLSSIAMCLLGAVSSAAVGRFGDTSSRKAALIIPFLGLILSDIALFMQSYFMEVSVYWAVGSEAIFAIFGGYMSIFSSCFAYASDSVSSYSSKICSQTIAILEGVIGLGGQKCSGFYLIIKTIINHKLCH</sequence>
<dbReference type="GO" id="GO:0022857">
    <property type="term" value="F:transmembrane transporter activity"/>
    <property type="evidence" value="ECO:0007669"/>
    <property type="project" value="TreeGrafter"/>
</dbReference>
<keyword evidence="3 5" id="KW-1133">Transmembrane helix</keyword>
<feature type="transmembrane region" description="Helical" evidence="5">
    <location>
        <begin position="149"/>
        <end position="168"/>
    </location>
</feature>
<evidence type="ECO:0000313" key="7">
    <source>
        <dbReference type="Proteomes" id="UP000271098"/>
    </source>
</evidence>
<name>A0A183D380_9BILA</name>
<keyword evidence="7" id="KW-1185">Reference proteome</keyword>
<evidence type="ECO:0000256" key="2">
    <source>
        <dbReference type="ARBA" id="ARBA00022692"/>
    </source>
</evidence>
<evidence type="ECO:0000256" key="4">
    <source>
        <dbReference type="ARBA" id="ARBA00023136"/>
    </source>
</evidence>
<dbReference type="GO" id="GO:0016020">
    <property type="term" value="C:membrane"/>
    <property type="evidence" value="ECO:0007669"/>
    <property type="project" value="UniProtKB-SubCell"/>
</dbReference>
<dbReference type="EMBL" id="UYRT01005250">
    <property type="protein sequence ID" value="VDK38300.1"/>
    <property type="molecule type" value="Genomic_DNA"/>
</dbReference>
<dbReference type="PANTHER" id="PTHR23507:SF27">
    <property type="entry name" value="SOLUTE CARRIER FAMILY RELATED"/>
    <property type="match status" value="1"/>
</dbReference>
<evidence type="ECO:0000256" key="3">
    <source>
        <dbReference type="ARBA" id="ARBA00022989"/>
    </source>
</evidence>
<dbReference type="OrthoDB" id="419734at2759"/>
<proteinExistence type="predicted"/>
<reference evidence="6 7" key="2">
    <citation type="submission" date="2018-11" db="EMBL/GenBank/DDBJ databases">
        <authorList>
            <consortium name="Pathogen Informatics"/>
        </authorList>
    </citation>
    <scope>NUCLEOTIDE SEQUENCE [LARGE SCALE GENOMIC DNA]</scope>
</reference>
<organism evidence="8">
    <name type="scientific">Gongylonema pulchrum</name>
    <dbReference type="NCBI Taxonomy" id="637853"/>
    <lineage>
        <taxon>Eukaryota</taxon>
        <taxon>Metazoa</taxon>
        <taxon>Ecdysozoa</taxon>
        <taxon>Nematoda</taxon>
        <taxon>Chromadorea</taxon>
        <taxon>Rhabditida</taxon>
        <taxon>Spirurina</taxon>
        <taxon>Spiruromorpha</taxon>
        <taxon>Spiruroidea</taxon>
        <taxon>Gongylonematidae</taxon>
        <taxon>Gongylonema</taxon>
    </lineage>
</organism>
<dbReference type="WBParaSite" id="GPUH_0000317601-mRNA-1">
    <property type="protein sequence ID" value="GPUH_0000317601-mRNA-1"/>
    <property type="gene ID" value="GPUH_0000317601"/>
</dbReference>
<feature type="transmembrane region" description="Helical" evidence="5">
    <location>
        <begin position="115"/>
        <end position="137"/>
    </location>
</feature>
<dbReference type="Proteomes" id="UP000271098">
    <property type="component" value="Unassembled WGS sequence"/>
</dbReference>
<evidence type="ECO:0000256" key="5">
    <source>
        <dbReference type="SAM" id="Phobius"/>
    </source>
</evidence>
<feature type="transmembrane region" description="Helical" evidence="5">
    <location>
        <begin position="21"/>
        <end position="43"/>
    </location>
</feature>
<evidence type="ECO:0000313" key="6">
    <source>
        <dbReference type="EMBL" id="VDK38300.1"/>
    </source>
</evidence>
<gene>
    <name evidence="6" type="ORF">GPUH_LOCUS3171</name>
</gene>
<accession>A0A183D380</accession>
<dbReference type="AlphaFoldDB" id="A0A183D380"/>
<protein>
    <submittedName>
        <fullName evidence="8">Proton-dependent oligopeptide transporter family</fullName>
    </submittedName>
</protein>
<keyword evidence="4 5" id="KW-0472">Membrane</keyword>
<evidence type="ECO:0000313" key="8">
    <source>
        <dbReference type="WBParaSite" id="GPUH_0000317601-mRNA-1"/>
    </source>
</evidence>